<evidence type="ECO:0000256" key="9">
    <source>
        <dbReference type="RuleBase" id="RU004169"/>
    </source>
</evidence>
<evidence type="ECO:0000256" key="7">
    <source>
        <dbReference type="HAMAP-Rule" id="MF_00218"/>
    </source>
</evidence>
<feature type="domain" description="Uroporphyrinogen decarboxylase (URO-D)" evidence="12">
    <location>
        <begin position="157"/>
        <end position="173"/>
    </location>
</feature>
<dbReference type="PANTHER" id="PTHR21091:SF169">
    <property type="entry name" value="UROPORPHYRINOGEN DECARBOXYLASE"/>
    <property type="match status" value="1"/>
</dbReference>
<feature type="binding site" evidence="7">
    <location>
        <position position="224"/>
    </location>
    <ligand>
        <name>substrate</name>
    </ligand>
</feature>
<dbReference type="RefSeq" id="WP_377575125.1">
    <property type="nucleotide sequence ID" value="NZ_JBHTMP010000048.1"/>
</dbReference>
<protein>
    <recommendedName>
        <fullName evidence="3 7">Uroporphyrinogen decarboxylase</fullName>
        <shortName evidence="7">UPD</shortName>
        <shortName evidence="7">URO-D</shortName>
        <ecNumber evidence="3 7">4.1.1.37</ecNumber>
    </recommendedName>
</protein>
<name>A0ABW3YLR8_9ACTN</name>
<dbReference type="EC" id="4.1.1.37" evidence="3 7"/>
<comment type="function">
    <text evidence="7">Catalyzes the decarboxylation of four acetate groups of uroporphyrinogen-III to yield coproporphyrinogen-III.</text>
</comment>
<feature type="site" description="Transition state stabilizer" evidence="7">
    <location>
        <position position="94"/>
    </location>
</feature>
<comment type="subunit">
    <text evidence="7">Homodimer.</text>
</comment>
<feature type="binding site" evidence="7">
    <location>
        <position position="338"/>
    </location>
    <ligand>
        <name>substrate</name>
    </ligand>
</feature>
<dbReference type="Pfam" id="PF01208">
    <property type="entry name" value="URO-D"/>
    <property type="match status" value="1"/>
</dbReference>
<reference evidence="14" key="1">
    <citation type="journal article" date="2019" name="Int. J. Syst. Evol. Microbiol.">
        <title>The Global Catalogue of Microorganisms (GCM) 10K type strain sequencing project: providing services to taxonomists for standard genome sequencing and annotation.</title>
        <authorList>
            <consortium name="The Broad Institute Genomics Platform"/>
            <consortium name="The Broad Institute Genome Sequencing Center for Infectious Disease"/>
            <person name="Wu L."/>
            <person name="Ma J."/>
        </authorList>
    </citation>
    <scope>NUCLEOTIDE SEQUENCE [LARGE SCALE GENOMIC DNA]</scope>
    <source>
        <strain evidence="14">JCM 31037</strain>
    </source>
</reference>
<keyword evidence="6 7" id="KW-0627">Porphyrin biosynthesis</keyword>
<dbReference type="PANTHER" id="PTHR21091">
    <property type="entry name" value="METHYLTETRAHYDROFOLATE:HOMOCYSTEINE METHYLTRANSFERASE RELATED"/>
    <property type="match status" value="1"/>
</dbReference>
<evidence type="ECO:0000259" key="11">
    <source>
        <dbReference type="PROSITE" id="PS00906"/>
    </source>
</evidence>
<evidence type="ECO:0000256" key="10">
    <source>
        <dbReference type="SAM" id="MobiDB-lite"/>
    </source>
</evidence>
<dbReference type="EMBL" id="JBHTMP010000048">
    <property type="protein sequence ID" value="MFD1324456.1"/>
    <property type="molecule type" value="Genomic_DNA"/>
</dbReference>
<evidence type="ECO:0000256" key="1">
    <source>
        <dbReference type="ARBA" id="ARBA00004804"/>
    </source>
</evidence>
<feature type="binding site" evidence="7">
    <location>
        <position position="169"/>
    </location>
    <ligand>
        <name>substrate</name>
    </ligand>
</feature>
<feature type="binding site" evidence="7">
    <location>
        <begin position="45"/>
        <end position="49"/>
    </location>
    <ligand>
        <name>substrate</name>
    </ligand>
</feature>
<gene>
    <name evidence="7 13" type="primary">hemE</name>
    <name evidence="13" type="ORF">ACFQ4H_25535</name>
</gene>
<organism evidence="13 14">
    <name type="scientific">Micromonospora sonneratiae</name>
    <dbReference type="NCBI Taxonomy" id="1184706"/>
    <lineage>
        <taxon>Bacteria</taxon>
        <taxon>Bacillati</taxon>
        <taxon>Actinomycetota</taxon>
        <taxon>Actinomycetes</taxon>
        <taxon>Micromonosporales</taxon>
        <taxon>Micromonosporaceae</taxon>
        <taxon>Micromonospora</taxon>
    </lineage>
</organism>
<feature type="binding site" evidence="7">
    <location>
        <position position="94"/>
    </location>
    <ligand>
        <name>substrate</name>
    </ligand>
</feature>
<evidence type="ECO:0000256" key="3">
    <source>
        <dbReference type="ARBA" id="ARBA00012288"/>
    </source>
</evidence>
<evidence type="ECO:0000256" key="2">
    <source>
        <dbReference type="ARBA" id="ARBA00009935"/>
    </source>
</evidence>
<feature type="region of interest" description="Disordered" evidence="10">
    <location>
        <begin position="1"/>
        <end position="26"/>
    </location>
</feature>
<evidence type="ECO:0000256" key="6">
    <source>
        <dbReference type="ARBA" id="ARBA00023244"/>
    </source>
</evidence>
<keyword evidence="7" id="KW-0963">Cytoplasm</keyword>
<keyword evidence="4 7" id="KW-0210">Decarboxylase</keyword>
<feature type="domain" description="Uroporphyrinogen decarboxylase (URO-D)" evidence="11">
    <location>
        <begin position="40"/>
        <end position="49"/>
    </location>
</feature>
<dbReference type="Proteomes" id="UP001597260">
    <property type="component" value="Unassembled WGS sequence"/>
</dbReference>
<evidence type="ECO:0000256" key="8">
    <source>
        <dbReference type="RuleBase" id="RU000554"/>
    </source>
</evidence>
<dbReference type="PROSITE" id="PS00906">
    <property type="entry name" value="UROD_1"/>
    <property type="match status" value="1"/>
</dbReference>
<keyword evidence="14" id="KW-1185">Reference proteome</keyword>
<dbReference type="SUPFAM" id="SSF51726">
    <property type="entry name" value="UROD/MetE-like"/>
    <property type="match status" value="1"/>
</dbReference>
<dbReference type="CDD" id="cd00717">
    <property type="entry name" value="URO-D"/>
    <property type="match status" value="1"/>
</dbReference>
<evidence type="ECO:0000259" key="12">
    <source>
        <dbReference type="PROSITE" id="PS00907"/>
    </source>
</evidence>
<dbReference type="InterPro" id="IPR038071">
    <property type="entry name" value="UROD/MetE-like_sf"/>
</dbReference>
<comment type="caution">
    <text evidence="13">The sequence shown here is derived from an EMBL/GenBank/DDBJ whole genome shotgun (WGS) entry which is preliminary data.</text>
</comment>
<sequence length="362" mass="38687">MAPMSTTITGRARGGEPASGGPADSPFVRACRRQPVPHTPVWFMRQAGRSLPEYREIRAGIPMLESCRRPELVCEITMQPVRRHGVDAAILFSDIVVPVAAAGIDLDIVPGTGPVVADPVRTAADVERLRPITVDDVSFVDEAVRLLVAELGDTPLIGFAGAPFTLASYLVEGGPSRNHVRTKALMYGAPEVWHALCGRLAEITAEFLRVQIRAGVSAVQLFDSWAGALSEADYREYVLPHSTAVLTGLADTGVPRIHFGVGTAELLGAMGEAGADVVGVDWRTPLDAATVRIGPDKAVQGNLDPCLLFAPWPVIEAEVRRILHEGQAAPGHVFNLGHGVLPETDPEVLTRVVELVHDLSAR</sequence>
<dbReference type="Gene3D" id="3.20.20.210">
    <property type="match status" value="1"/>
</dbReference>
<comment type="catalytic activity">
    <reaction evidence="7 8">
        <text>uroporphyrinogen III + 4 H(+) = coproporphyrinogen III + 4 CO2</text>
        <dbReference type="Rhea" id="RHEA:19865"/>
        <dbReference type="ChEBI" id="CHEBI:15378"/>
        <dbReference type="ChEBI" id="CHEBI:16526"/>
        <dbReference type="ChEBI" id="CHEBI:57308"/>
        <dbReference type="ChEBI" id="CHEBI:57309"/>
        <dbReference type="EC" id="4.1.1.37"/>
    </reaction>
</comment>
<comment type="pathway">
    <text evidence="1 7 8">Porphyrin-containing compound metabolism; protoporphyrin-IX biosynthesis; coproporphyrinogen-III from 5-aminolevulinate: step 4/4.</text>
</comment>
<evidence type="ECO:0000256" key="5">
    <source>
        <dbReference type="ARBA" id="ARBA00023239"/>
    </source>
</evidence>
<dbReference type="InterPro" id="IPR006361">
    <property type="entry name" value="Uroporphyrinogen_deCO2ase_HemE"/>
</dbReference>
<comment type="caution">
    <text evidence="7">Lacks conserved residue(s) required for the propagation of feature annotation.</text>
</comment>
<comment type="subcellular location">
    <subcellularLocation>
        <location evidence="7">Cytoplasm</location>
    </subcellularLocation>
</comment>
<dbReference type="GO" id="GO:0004853">
    <property type="term" value="F:uroporphyrinogen decarboxylase activity"/>
    <property type="evidence" value="ECO:0007669"/>
    <property type="project" value="UniProtKB-EC"/>
</dbReference>
<evidence type="ECO:0000313" key="14">
    <source>
        <dbReference type="Proteomes" id="UP001597260"/>
    </source>
</evidence>
<proteinExistence type="inferred from homology"/>
<dbReference type="InterPro" id="IPR000257">
    <property type="entry name" value="Uroporphyrinogen_deCOase"/>
</dbReference>
<dbReference type="PROSITE" id="PS00907">
    <property type="entry name" value="UROD_2"/>
    <property type="match status" value="1"/>
</dbReference>
<comment type="similarity">
    <text evidence="2 7 9">Belongs to the uroporphyrinogen decarboxylase family.</text>
</comment>
<keyword evidence="5 7" id="KW-0456">Lyase</keyword>
<dbReference type="NCBIfam" id="TIGR01464">
    <property type="entry name" value="hemE"/>
    <property type="match status" value="1"/>
</dbReference>
<accession>A0ABW3YLR8</accession>
<dbReference type="HAMAP" id="MF_00218">
    <property type="entry name" value="URO_D"/>
    <property type="match status" value="1"/>
</dbReference>
<evidence type="ECO:0000256" key="4">
    <source>
        <dbReference type="ARBA" id="ARBA00022793"/>
    </source>
</evidence>
<evidence type="ECO:0000313" key="13">
    <source>
        <dbReference type="EMBL" id="MFD1324456.1"/>
    </source>
</evidence>